<gene>
    <name evidence="3" type="ORF">A2722_01170</name>
</gene>
<evidence type="ECO:0000313" key="4">
    <source>
        <dbReference type="Proteomes" id="UP000178377"/>
    </source>
</evidence>
<dbReference type="NCBIfam" id="TIGR01076">
    <property type="entry name" value="sortase_fam"/>
    <property type="match status" value="1"/>
</dbReference>
<evidence type="ECO:0000256" key="1">
    <source>
        <dbReference type="ARBA" id="ARBA00022801"/>
    </source>
</evidence>
<dbReference type="InterPro" id="IPR023365">
    <property type="entry name" value="Sortase_dom-sf"/>
</dbReference>
<organism evidence="3 4">
    <name type="scientific">Candidatus Doudnabacteria bacterium RIFCSPHIGHO2_01_FULL_50_11</name>
    <dbReference type="NCBI Taxonomy" id="1817828"/>
    <lineage>
        <taxon>Bacteria</taxon>
        <taxon>Candidatus Doudnaibacteriota</taxon>
    </lineage>
</organism>
<dbReference type="GO" id="GO:0016787">
    <property type="term" value="F:hydrolase activity"/>
    <property type="evidence" value="ECO:0007669"/>
    <property type="project" value="UniProtKB-KW"/>
</dbReference>
<feature type="transmembrane region" description="Helical" evidence="2">
    <location>
        <begin position="88"/>
        <end position="113"/>
    </location>
</feature>
<proteinExistence type="predicted"/>
<keyword evidence="1" id="KW-0378">Hydrolase</keyword>
<accession>A0A1F5PEU8</accession>
<comment type="caution">
    <text evidence="3">The sequence shown here is derived from an EMBL/GenBank/DDBJ whole genome shotgun (WGS) entry which is preliminary data.</text>
</comment>
<evidence type="ECO:0000313" key="3">
    <source>
        <dbReference type="EMBL" id="OGE88212.1"/>
    </source>
</evidence>
<dbReference type="STRING" id="1817828.A2722_01170"/>
<keyword evidence="2" id="KW-1133">Transmembrane helix</keyword>
<dbReference type="Pfam" id="PF04203">
    <property type="entry name" value="Sortase"/>
    <property type="match status" value="1"/>
</dbReference>
<dbReference type="Gene3D" id="2.40.260.10">
    <property type="entry name" value="Sortase"/>
    <property type="match status" value="1"/>
</dbReference>
<dbReference type="SUPFAM" id="SSF63817">
    <property type="entry name" value="Sortase"/>
    <property type="match status" value="1"/>
</dbReference>
<keyword evidence="2" id="KW-0812">Transmembrane</keyword>
<dbReference type="AlphaFoldDB" id="A0A1F5PEU8"/>
<sequence length="399" mass="44106">MELVMTKEIKTIYDLLRVPQSTLGLGLSSTFSIPAAPPLALPEVAPDVIEDAVFRPLTNPASQEHAAQRAVTAPAAAPRRARTGLPDLVRYPIIFVAAFGFFYVILNLGAFYAKFEARFQPAPVEPQTAGTVLGVATDEFTTWISKYFYAVNSPDAISPNNDFDRDGLTNYQEFLIGTSPIKKDTDNDVYSDGREILNGYNPLYEGAMTAAQQETIREWDLQDINNRISYYVTASLPTGPAKPSLLPVINYDLSKQGEVKIPKLGMTAPLLWPQSENDFTDDLDRGIIHYPGTALPGQGGVSYLSGHSSNYIWRSQTYAHVFARLNELKPGDEFFITVPTHEGTQVLRYLVQSVIEYQPEDQAQFEAPDDQNSYLNLSTCWPIGTIARRLVVSGKLAGI</sequence>
<keyword evidence="2" id="KW-0472">Membrane</keyword>
<dbReference type="EMBL" id="MFEO01000036">
    <property type="protein sequence ID" value="OGE88212.1"/>
    <property type="molecule type" value="Genomic_DNA"/>
</dbReference>
<protein>
    <recommendedName>
        <fullName evidence="5">Sortase</fullName>
    </recommendedName>
</protein>
<dbReference type="Proteomes" id="UP000178377">
    <property type="component" value="Unassembled WGS sequence"/>
</dbReference>
<dbReference type="InterPro" id="IPR005754">
    <property type="entry name" value="Sortase"/>
</dbReference>
<evidence type="ECO:0008006" key="5">
    <source>
        <dbReference type="Google" id="ProtNLM"/>
    </source>
</evidence>
<evidence type="ECO:0000256" key="2">
    <source>
        <dbReference type="SAM" id="Phobius"/>
    </source>
</evidence>
<name>A0A1F5PEU8_9BACT</name>
<reference evidence="3 4" key="1">
    <citation type="journal article" date="2016" name="Nat. Commun.">
        <title>Thousands of microbial genomes shed light on interconnected biogeochemical processes in an aquifer system.</title>
        <authorList>
            <person name="Anantharaman K."/>
            <person name="Brown C.T."/>
            <person name="Hug L.A."/>
            <person name="Sharon I."/>
            <person name="Castelle C.J."/>
            <person name="Probst A.J."/>
            <person name="Thomas B.C."/>
            <person name="Singh A."/>
            <person name="Wilkins M.J."/>
            <person name="Karaoz U."/>
            <person name="Brodie E.L."/>
            <person name="Williams K.H."/>
            <person name="Hubbard S.S."/>
            <person name="Banfield J.F."/>
        </authorList>
    </citation>
    <scope>NUCLEOTIDE SEQUENCE [LARGE SCALE GENOMIC DNA]</scope>
</reference>